<keyword evidence="2" id="KW-0012">Acyltransferase</keyword>
<keyword evidence="1" id="KW-0808">Transferase</keyword>
<feature type="domain" description="N-acetyltransferase" evidence="3">
    <location>
        <begin position="5"/>
        <end position="174"/>
    </location>
</feature>
<evidence type="ECO:0000256" key="2">
    <source>
        <dbReference type="ARBA" id="ARBA00023315"/>
    </source>
</evidence>
<dbReference type="PANTHER" id="PTHR43877">
    <property type="entry name" value="AMINOALKYLPHOSPHONATE N-ACETYLTRANSFERASE-RELATED-RELATED"/>
    <property type="match status" value="1"/>
</dbReference>
<proteinExistence type="predicted"/>
<dbReference type="InterPro" id="IPR000182">
    <property type="entry name" value="GNAT_dom"/>
</dbReference>
<evidence type="ECO:0000259" key="3">
    <source>
        <dbReference type="PROSITE" id="PS51186"/>
    </source>
</evidence>
<comment type="caution">
    <text evidence="4">The sequence shown here is derived from an EMBL/GenBank/DDBJ whole genome shotgun (WGS) entry which is preliminary data.</text>
</comment>
<evidence type="ECO:0000313" key="5">
    <source>
        <dbReference type="Proteomes" id="UP000614216"/>
    </source>
</evidence>
<name>A0A937G0W5_9BACT</name>
<dbReference type="InterPro" id="IPR050832">
    <property type="entry name" value="Bact_Acetyltransf"/>
</dbReference>
<reference evidence="4" key="1">
    <citation type="submission" date="2021-01" db="EMBL/GenBank/DDBJ databases">
        <title>Fulvivirga kasyanovii gen. nov., sp nov., a novel member of the phylum Bacteroidetes isolated from seawater in a mussel farm.</title>
        <authorList>
            <person name="Zhao L.-H."/>
            <person name="Wang Z.-J."/>
        </authorList>
    </citation>
    <scope>NUCLEOTIDE SEQUENCE</scope>
    <source>
        <strain evidence="4">29W222</strain>
    </source>
</reference>
<dbReference type="CDD" id="cd04301">
    <property type="entry name" value="NAT_SF"/>
    <property type="match status" value="1"/>
</dbReference>
<accession>A0A937G0W5</accession>
<evidence type="ECO:0000313" key="4">
    <source>
        <dbReference type="EMBL" id="MBL6447945.1"/>
    </source>
</evidence>
<dbReference type="Pfam" id="PF00583">
    <property type="entry name" value="Acetyltransf_1"/>
    <property type="match status" value="1"/>
</dbReference>
<protein>
    <submittedName>
        <fullName evidence="4">N-acetyltransferase</fullName>
    </submittedName>
</protein>
<sequence length="174" mass="19522">MRTQLIIRRAHPDEYQEIGQLMVQVYSNLDGFPKPDERPRYYKLLANVGDLTAKPQAELLAAVSTEGIILGAVVYFGDMQYYGSGGTATKEKNAGGFRLLAVNPEARGQGVGKLLINACIDKARETKREQVVIHTTKAMQTAWKMYEKLGFERSDDLDFEQEGLEVFGFRLELS</sequence>
<dbReference type="Proteomes" id="UP000614216">
    <property type="component" value="Unassembled WGS sequence"/>
</dbReference>
<dbReference type="SUPFAM" id="SSF55729">
    <property type="entry name" value="Acyl-CoA N-acyltransferases (Nat)"/>
    <property type="match status" value="1"/>
</dbReference>
<keyword evidence="5" id="KW-1185">Reference proteome</keyword>
<dbReference type="Gene3D" id="3.40.630.30">
    <property type="match status" value="1"/>
</dbReference>
<organism evidence="4 5">
    <name type="scientific">Fulvivirga marina</name>
    <dbReference type="NCBI Taxonomy" id="2494733"/>
    <lineage>
        <taxon>Bacteria</taxon>
        <taxon>Pseudomonadati</taxon>
        <taxon>Bacteroidota</taxon>
        <taxon>Cytophagia</taxon>
        <taxon>Cytophagales</taxon>
        <taxon>Fulvivirgaceae</taxon>
        <taxon>Fulvivirga</taxon>
    </lineage>
</organism>
<dbReference type="GO" id="GO:0016747">
    <property type="term" value="F:acyltransferase activity, transferring groups other than amino-acyl groups"/>
    <property type="evidence" value="ECO:0007669"/>
    <property type="project" value="InterPro"/>
</dbReference>
<dbReference type="PROSITE" id="PS51186">
    <property type="entry name" value="GNAT"/>
    <property type="match status" value="1"/>
</dbReference>
<dbReference type="EMBL" id="JAEUGD010000058">
    <property type="protein sequence ID" value="MBL6447945.1"/>
    <property type="molecule type" value="Genomic_DNA"/>
</dbReference>
<gene>
    <name evidence="4" type="ORF">JMN32_16635</name>
</gene>
<dbReference type="InterPro" id="IPR016181">
    <property type="entry name" value="Acyl_CoA_acyltransferase"/>
</dbReference>
<dbReference type="AlphaFoldDB" id="A0A937G0W5"/>
<evidence type="ECO:0000256" key="1">
    <source>
        <dbReference type="ARBA" id="ARBA00022679"/>
    </source>
</evidence>